<evidence type="ECO:0000313" key="1">
    <source>
        <dbReference type="EMBL" id="KYM82453.1"/>
    </source>
</evidence>
<gene>
    <name evidence="1" type="ORF">ALC53_06943</name>
</gene>
<sequence length="107" mass="11983">MLRPRLAALLRNCAVCDDESTSMDRRSFTAPGDRRVPSASFVNWLIITVKPCSINATARHAHRYRNDARGSIGAMRCDAMRCDAMRRDAMRCDATRCDAMRCGKNTA</sequence>
<keyword evidence="2" id="KW-1185">Reference proteome</keyword>
<dbReference type="EMBL" id="KQ976511">
    <property type="protein sequence ID" value="KYM82453.1"/>
    <property type="molecule type" value="Genomic_DNA"/>
</dbReference>
<evidence type="ECO:0000313" key="2">
    <source>
        <dbReference type="Proteomes" id="UP000078540"/>
    </source>
</evidence>
<name>A0A195BD16_9HYME</name>
<protein>
    <submittedName>
        <fullName evidence="1">Uncharacterized protein</fullName>
    </submittedName>
</protein>
<reference evidence="1 2" key="1">
    <citation type="submission" date="2015-09" db="EMBL/GenBank/DDBJ databases">
        <title>Atta colombica WGS genome.</title>
        <authorList>
            <person name="Nygaard S."/>
            <person name="Hu H."/>
            <person name="Boomsma J."/>
            <person name="Zhang G."/>
        </authorList>
    </citation>
    <scope>NUCLEOTIDE SEQUENCE [LARGE SCALE GENOMIC DNA]</scope>
    <source>
        <strain evidence="1">Treedump-2</strain>
        <tissue evidence="1">Whole body</tissue>
    </source>
</reference>
<organism evidence="1 2">
    <name type="scientific">Atta colombica</name>
    <dbReference type="NCBI Taxonomy" id="520822"/>
    <lineage>
        <taxon>Eukaryota</taxon>
        <taxon>Metazoa</taxon>
        <taxon>Ecdysozoa</taxon>
        <taxon>Arthropoda</taxon>
        <taxon>Hexapoda</taxon>
        <taxon>Insecta</taxon>
        <taxon>Pterygota</taxon>
        <taxon>Neoptera</taxon>
        <taxon>Endopterygota</taxon>
        <taxon>Hymenoptera</taxon>
        <taxon>Apocrita</taxon>
        <taxon>Aculeata</taxon>
        <taxon>Formicoidea</taxon>
        <taxon>Formicidae</taxon>
        <taxon>Myrmicinae</taxon>
        <taxon>Atta</taxon>
    </lineage>
</organism>
<dbReference type="Proteomes" id="UP000078540">
    <property type="component" value="Unassembled WGS sequence"/>
</dbReference>
<dbReference type="AlphaFoldDB" id="A0A195BD16"/>
<proteinExistence type="predicted"/>
<accession>A0A195BD16</accession>